<protein>
    <submittedName>
        <fullName evidence="8">Uncharacterized protein</fullName>
    </submittedName>
</protein>
<name>A0A7S4BIE3_CHRCT</name>
<evidence type="ECO:0000256" key="4">
    <source>
        <dbReference type="ARBA" id="ARBA00022989"/>
    </source>
</evidence>
<organism evidence="8">
    <name type="scientific">Chrysotila carterae</name>
    <name type="common">Marine alga</name>
    <name type="synonym">Syracosphaera carterae</name>
    <dbReference type="NCBI Taxonomy" id="13221"/>
    <lineage>
        <taxon>Eukaryota</taxon>
        <taxon>Haptista</taxon>
        <taxon>Haptophyta</taxon>
        <taxon>Prymnesiophyceae</taxon>
        <taxon>Isochrysidales</taxon>
        <taxon>Isochrysidaceae</taxon>
        <taxon>Chrysotila</taxon>
    </lineage>
</organism>
<evidence type="ECO:0000256" key="5">
    <source>
        <dbReference type="ARBA" id="ARBA00023136"/>
    </source>
</evidence>
<proteinExistence type="inferred from homology"/>
<comment type="subcellular location">
    <subcellularLocation>
        <location evidence="1">Membrane</location>
        <topology evidence="1">Multi-pass membrane protein</topology>
    </subcellularLocation>
</comment>
<evidence type="ECO:0000256" key="2">
    <source>
        <dbReference type="ARBA" id="ARBA00006824"/>
    </source>
</evidence>
<reference evidence="8" key="1">
    <citation type="submission" date="2021-01" db="EMBL/GenBank/DDBJ databases">
        <authorList>
            <person name="Corre E."/>
            <person name="Pelletier E."/>
            <person name="Niang G."/>
            <person name="Scheremetjew M."/>
            <person name="Finn R."/>
            <person name="Kale V."/>
            <person name="Holt S."/>
            <person name="Cochrane G."/>
            <person name="Meng A."/>
            <person name="Brown T."/>
            <person name="Cohen L."/>
        </authorList>
    </citation>
    <scope>NUCLEOTIDE SEQUENCE</scope>
    <source>
        <strain evidence="8">CCMP645</strain>
    </source>
</reference>
<dbReference type="Pfam" id="PF04117">
    <property type="entry name" value="Mpv17_PMP22"/>
    <property type="match status" value="1"/>
</dbReference>
<evidence type="ECO:0000256" key="6">
    <source>
        <dbReference type="RuleBase" id="RU363053"/>
    </source>
</evidence>
<dbReference type="PANTHER" id="PTHR11266">
    <property type="entry name" value="PEROXISOMAL MEMBRANE PROTEIN 2, PXMP2 MPV17"/>
    <property type="match status" value="1"/>
</dbReference>
<dbReference type="GO" id="GO:0005737">
    <property type="term" value="C:cytoplasm"/>
    <property type="evidence" value="ECO:0007669"/>
    <property type="project" value="TreeGrafter"/>
</dbReference>
<evidence type="ECO:0000256" key="1">
    <source>
        <dbReference type="ARBA" id="ARBA00004141"/>
    </source>
</evidence>
<comment type="similarity">
    <text evidence="2 6">Belongs to the peroxisomal membrane protein PXMP2/4 family.</text>
</comment>
<keyword evidence="3" id="KW-0812">Transmembrane</keyword>
<accession>A0A7S4BIE3</accession>
<keyword evidence="7" id="KW-0175">Coiled coil</keyword>
<evidence type="ECO:0000256" key="7">
    <source>
        <dbReference type="SAM" id="Coils"/>
    </source>
</evidence>
<dbReference type="AlphaFoldDB" id="A0A7S4BIE3"/>
<keyword evidence="5" id="KW-0472">Membrane</keyword>
<dbReference type="EMBL" id="HBIZ01029346">
    <property type="protein sequence ID" value="CAE0766056.1"/>
    <property type="molecule type" value="Transcribed_RNA"/>
</dbReference>
<dbReference type="InterPro" id="IPR007248">
    <property type="entry name" value="Mpv17_PMP22"/>
</dbReference>
<gene>
    <name evidence="8" type="ORF">PCAR00345_LOCUS18668</name>
</gene>
<sequence>MLVSLRHLPIRDLRTRGLRLCHGETQGNTSASSPPVTASEGGFWGLFNRYQAQMLESPLRTNAATSALLCLLGDALSQAVEWKMRIMSPEKEGYNYSRTVRMTAYGMLAGPLYAMWFRTLDVTCKAVSVTYQPVLSGKLASFLESSTTLSSLLQRSPVLQWASSLHKEQALSYSPARILAAKVVADSLLASPLMLHAYFVSIGMLEGRAWNDILEMAQVNFHRAWGLSLVVWTPVQLLNFHFVPVHFQAAFVSMVNVGWKMTLSLINHYHDYGTPELRSSHNASTAELRRLRQKCLELEATNEELRRRLGEGKVSDATWQMKYSPITQAAKHYAAKQDGAVRHDH</sequence>
<feature type="coiled-coil region" evidence="7">
    <location>
        <begin position="281"/>
        <end position="308"/>
    </location>
</feature>
<evidence type="ECO:0000256" key="3">
    <source>
        <dbReference type="ARBA" id="ARBA00022692"/>
    </source>
</evidence>
<keyword evidence="4" id="KW-1133">Transmembrane helix</keyword>
<dbReference type="GO" id="GO:0016020">
    <property type="term" value="C:membrane"/>
    <property type="evidence" value="ECO:0007669"/>
    <property type="project" value="UniProtKB-SubCell"/>
</dbReference>
<evidence type="ECO:0000313" key="8">
    <source>
        <dbReference type="EMBL" id="CAE0766056.1"/>
    </source>
</evidence>